<dbReference type="PANTHER" id="PTHR12391">
    <property type="entry name" value="ARP2/3 COMPLEX 21 KD SUBUNIT"/>
    <property type="match status" value="1"/>
</dbReference>
<comment type="subunit">
    <text evidence="6">Component of the Arp2/3 complex.</text>
</comment>
<evidence type="ECO:0000256" key="3">
    <source>
        <dbReference type="ARBA" id="ARBA00022490"/>
    </source>
</evidence>
<organism evidence="7 8">
    <name type="scientific">Leptosia nina</name>
    <dbReference type="NCBI Taxonomy" id="320188"/>
    <lineage>
        <taxon>Eukaryota</taxon>
        <taxon>Metazoa</taxon>
        <taxon>Ecdysozoa</taxon>
        <taxon>Arthropoda</taxon>
        <taxon>Hexapoda</taxon>
        <taxon>Insecta</taxon>
        <taxon>Pterygota</taxon>
        <taxon>Neoptera</taxon>
        <taxon>Endopterygota</taxon>
        <taxon>Lepidoptera</taxon>
        <taxon>Glossata</taxon>
        <taxon>Ditrysia</taxon>
        <taxon>Papilionoidea</taxon>
        <taxon>Pieridae</taxon>
        <taxon>Pierinae</taxon>
        <taxon>Leptosia</taxon>
    </lineage>
</organism>
<evidence type="ECO:0000256" key="1">
    <source>
        <dbReference type="ARBA" id="ARBA00004245"/>
    </source>
</evidence>
<dbReference type="GO" id="GO:0003779">
    <property type="term" value="F:actin binding"/>
    <property type="evidence" value="ECO:0007669"/>
    <property type="project" value="UniProtKB-KW"/>
</dbReference>
<keyword evidence="5 6" id="KW-0206">Cytoskeleton</keyword>
<evidence type="ECO:0000313" key="8">
    <source>
        <dbReference type="Proteomes" id="UP001497472"/>
    </source>
</evidence>
<comment type="subcellular location">
    <subcellularLocation>
        <location evidence="1 6">Cytoplasm</location>
        <location evidence="1 6">Cytoskeleton</location>
    </subcellularLocation>
</comment>
<dbReference type="InterPro" id="IPR036753">
    <property type="entry name" value="ARPC3_sf"/>
</dbReference>
<dbReference type="Gene3D" id="1.10.1760.10">
    <property type="entry name" value="Actin-related protein 2/3 complex subunit 3"/>
    <property type="match status" value="1"/>
</dbReference>
<comment type="similarity">
    <text evidence="2 6">Belongs to the ARPC3 family.</text>
</comment>
<dbReference type="Pfam" id="PF04062">
    <property type="entry name" value="P21-Arc"/>
    <property type="match status" value="1"/>
</dbReference>
<dbReference type="GO" id="GO:0005885">
    <property type="term" value="C:Arp2/3 protein complex"/>
    <property type="evidence" value="ECO:0007669"/>
    <property type="project" value="UniProtKB-UniRule"/>
</dbReference>
<name>A0AAV1JMJ1_9NEOP</name>
<gene>
    <name evidence="7" type="ORF">LNINA_LOCUS9090</name>
</gene>
<comment type="function">
    <text evidence="6">Functions as component of the Arp2/3 complex which is involved in regulation of actin polymerization and together with an activating nucleation-promoting factor (NPF) mediates the formation of branched actin networks.</text>
</comment>
<dbReference type="GO" id="GO:0034314">
    <property type="term" value="P:Arp2/3 complex-mediated actin nucleation"/>
    <property type="evidence" value="ECO:0007669"/>
    <property type="project" value="UniProtKB-UniRule"/>
</dbReference>
<dbReference type="EMBL" id="CAVLEF010000040">
    <property type="protein sequence ID" value="CAK1549817.1"/>
    <property type="molecule type" value="Genomic_DNA"/>
</dbReference>
<protein>
    <recommendedName>
        <fullName evidence="6">Actin-related protein 2/3 complex subunit 3</fullName>
    </recommendedName>
</protein>
<evidence type="ECO:0000256" key="5">
    <source>
        <dbReference type="ARBA" id="ARBA00023212"/>
    </source>
</evidence>
<evidence type="ECO:0000313" key="7">
    <source>
        <dbReference type="EMBL" id="CAK1549817.1"/>
    </source>
</evidence>
<evidence type="ECO:0000256" key="4">
    <source>
        <dbReference type="ARBA" id="ARBA00023203"/>
    </source>
</evidence>
<keyword evidence="8" id="KW-1185">Reference proteome</keyword>
<proteinExistence type="inferred from homology"/>
<keyword evidence="3 6" id="KW-0963">Cytoplasm</keyword>
<evidence type="ECO:0000256" key="2">
    <source>
        <dbReference type="ARBA" id="ARBA00010856"/>
    </source>
</evidence>
<dbReference type="AlphaFoldDB" id="A0AAV1JMJ1"/>
<dbReference type="Proteomes" id="UP001497472">
    <property type="component" value="Unassembled WGS sequence"/>
</dbReference>
<reference evidence="7 8" key="1">
    <citation type="submission" date="2023-11" db="EMBL/GenBank/DDBJ databases">
        <authorList>
            <person name="Okamura Y."/>
        </authorList>
    </citation>
    <scope>NUCLEOTIDE SEQUENCE [LARGE SCALE GENOMIC DNA]</scope>
</reference>
<dbReference type="PIRSF" id="PIRSF016315">
    <property type="entry name" value="ARP2/3_P21-Arc"/>
    <property type="match status" value="1"/>
</dbReference>
<keyword evidence="4 6" id="KW-0009">Actin-binding</keyword>
<accession>A0AAV1JMJ1</accession>
<dbReference type="SUPFAM" id="SSF69060">
    <property type="entry name" value="Arp2/3 complex 21 kDa subunit ARPC3"/>
    <property type="match status" value="1"/>
</dbReference>
<dbReference type="GO" id="GO:0030833">
    <property type="term" value="P:regulation of actin filament polymerization"/>
    <property type="evidence" value="ECO:0007669"/>
    <property type="project" value="InterPro"/>
</dbReference>
<comment type="caution">
    <text evidence="7">The sequence shown here is derived from an EMBL/GenBank/DDBJ whole genome shotgun (WGS) entry which is preliminary data.</text>
</comment>
<dbReference type="InterPro" id="IPR007204">
    <property type="entry name" value="ARPC3"/>
</dbReference>
<evidence type="ECO:0000256" key="6">
    <source>
        <dbReference type="PIRNR" id="PIRNR016315"/>
    </source>
</evidence>
<sequence>MPAYHSILTDSTVSVGNLALLPVRTKFRGPAPTDPKLELDIIDEAINYFKSNVFFKFYEIKSNSDRLLIYLTLYITECLKKLQMCSDKKQGQSEMYILAISKFYIPGEPGFSLNSVYAKPPSPQESDLMRLYLQQLRHETGERICEKLINVPLLGTGRRMGFPSRWWLYGLPPLVMKTKTDDLKLKFLCEPGELESCIDLATRESY</sequence>